<dbReference type="Proteomes" id="UP000654279">
    <property type="component" value="Unassembled WGS sequence"/>
</dbReference>
<dbReference type="EMBL" id="JACRSO010000001">
    <property type="protein sequence ID" value="MBC8527857.1"/>
    <property type="molecule type" value="Genomic_DNA"/>
</dbReference>
<dbReference type="RefSeq" id="WP_249283947.1">
    <property type="nucleotide sequence ID" value="NZ_JACRSO010000001.1"/>
</dbReference>
<keyword evidence="2" id="KW-1185">Reference proteome</keyword>
<dbReference type="InterPro" id="IPR024508">
    <property type="entry name" value="DUF3226"/>
</dbReference>
<evidence type="ECO:0000313" key="2">
    <source>
        <dbReference type="Proteomes" id="UP000654279"/>
    </source>
</evidence>
<gene>
    <name evidence="1" type="ORF">H8699_00200</name>
</gene>
<protein>
    <submittedName>
        <fullName evidence="1">Uncharacterized protein</fullName>
    </submittedName>
</protein>
<dbReference type="Pfam" id="PF11536">
    <property type="entry name" value="DUF3226"/>
    <property type="match status" value="1"/>
</dbReference>
<comment type="caution">
    <text evidence="1">The sequence shown here is derived from an EMBL/GenBank/DDBJ whole genome shotgun (WGS) entry which is preliminary data.</text>
</comment>
<organism evidence="1 2">
    <name type="scientific">Luoshenia tenuis</name>
    <dbReference type="NCBI Taxonomy" id="2763654"/>
    <lineage>
        <taxon>Bacteria</taxon>
        <taxon>Bacillati</taxon>
        <taxon>Bacillota</taxon>
        <taxon>Clostridia</taxon>
        <taxon>Christensenellales</taxon>
        <taxon>Christensenellaceae</taxon>
        <taxon>Luoshenia</taxon>
    </lineage>
</organism>
<sequence>MRYVYFAVEGAHDAAAIGKILRLEGFWHHRRAKELPPAFRSMIPTRFPFWGDDLEADAPIPYFYTRGELGVAVRMAGGIGRICQTIDDDFYAMQQRYVRQYRGIGVVIDADEMTAQEAREHFYRRLGYADARKQEREGEGLCFSRRLFDEGKEKVLDVSMRGGVYVLPDDAQSGTLEDLLISGGNIAFPEIVGAARDYMDKVGKRLGSQPPSHLNKALVGCVGNVFNPGKANQISIYRDGWISPQTREGSPAVDGFYRFITEFLERAQ</sequence>
<reference evidence="1" key="1">
    <citation type="submission" date="2020-08" db="EMBL/GenBank/DDBJ databases">
        <title>Genome public.</title>
        <authorList>
            <person name="Liu C."/>
            <person name="Sun Q."/>
        </authorList>
    </citation>
    <scope>NUCLEOTIDE SEQUENCE</scope>
    <source>
        <strain evidence="1">NSJ-44</strain>
    </source>
</reference>
<dbReference type="AlphaFoldDB" id="A0A926CXL3"/>
<accession>A0A926CXL3</accession>
<evidence type="ECO:0000313" key="1">
    <source>
        <dbReference type="EMBL" id="MBC8527857.1"/>
    </source>
</evidence>
<name>A0A926CXL3_9FIRM</name>
<proteinExistence type="predicted"/>